<evidence type="ECO:0000256" key="8">
    <source>
        <dbReference type="ARBA" id="ARBA00023014"/>
    </source>
</evidence>
<dbReference type="AlphaFoldDB" id="A0A9D2B420"/>
<proteinExistence type="inferred from homology"/>
<feature type="domain" description="ACT" evidence="13">
    <location>
        <begin position="150"/>
        <end position="222"/>
    </location>
</feature>
<reference evidence="14" key="2">
    <citation type="submission" date="2021-04" db="EMBL/GenBank/DDBJ databases">
        <authorList>
            <person name="Gilroy R."/>
        </authorList>
    </citation>
    <scope>NUCLEOTIDE SEQUENCE</scope>
    <source>
        <strain evidence="14">ChiSjej1B19-8411</strain>
    </source>
</reference>
<dbReference type="NCBIfam" id="TIGR00719">
    <property type="entry name" value="sda_beta"/>
    <property type="match status" value="1"/>
</dbReference>
<dbReference type="SUPFAM" id="SSF143548">
    <property type="entry name" value="Serine metabolism enzymes domain"/>
    <property type="match status" value="1"/>
</dbReference>
<dbReference type="CDD" id="cd04903">
    <property type="entry name" value="ACT_LSD"/>
    <property type="match status" value="1"/>
</dbReference>
<evidence type="ECO:0000256" key="6">
    <source>
        <dbReference type="ARBA" id="ARBA00022723"/>
    </source>
</evidence>
<sequence length="226" mass="25006">MGYIGIFEVVGPNMVGPSSSHTAGAASIGRMARKMCPEPIGKVRFILYGSFARTYAGHGTDRALLGGILGFAPDDLRIWDAFLHAQEQNVDYEFLADVETETEHPNTVDIEMTGIHGYEMRVRGESIGGGKIRITRIQNIQVEISGEYSTLIIRQKDTPGVLTHITRCLSNGNVNIAFMRLFRETKGGMAYSVVESDERIPDKILEEIRQNGSVYEVLLIQDQKVG</sequence>
<evidence type="ECO:0000313" key="14">
    <source>
        <dbReference type="EMBL" id="HIX60398.1"/>
    </source>
</evidence>
<dbReference type="GO" id="GO:0003941">
    <property type="term" value="F:L-serine ammonia-lyase activity"/>
    <property type="evidence" value="ECO:0007669"/>
    <property type="project" value="UniProtKB-UniRule"/>
</dbReference>
<keyword evidence="9 11" id="KW-0456">Lyase</keyword>
<evidence type="ECO:0000256" key="9">
    <source>
        <dbReference type="ARBA" id="ARBA00023239"/>
    </source>
</evidence>
<evidence type="ECO:0000256" key="1">
    <source>
        <dbReference type="ARBA" id="ARBA00001966"/>
    </source>
</evidence>
<dbReference type="EMBL" id="DXEX01000252">
    <property type="protein sequence ID" value="HIX60398.1"/>
    <property type="molecule type" value="Genomic_DNA"/>
</dbReference>
<dbReference type="InterPro" id="IPR051318">
    <property type="entry name" value="Fe-S_L-Ser"/>
</dbReference>
<comment type="cofactor">
    <cofactor evidence="1 12">
        <name>[4Fe-4S] cluster</name>
        <dbReference type="ChEBI" id="CHEBI:49883"/>
    </cofactor>
</comment>
<evidence type="ECO:0000259" key="13">
    <source>
        <dbReference type="PROSITE" id="PS51671"/>
    </source>
</evidence>
<evidence type="ECO:0000256" key="5">
    <source>
        <dbReference type="ARBA" id="ARBA00022485"/>
    </source>
</evidence>
<keyword evidence="5 11" id="KW-0004">4Fe-4S</keyword>
<dbReference type="SUPFAM" id="SSF55021">
    <property type="entry name" value="ACT-like"/>
    <property type="match status" value="1"/>
</dbReference>
<dbReference type="Proteomes" id="UP000886817">
    <property type="component" value="Unassembled WGS sequence"/>
</dbReference>
<dbReference type="GO" id="GO:0006094">
    <property type="term" value="P:gluconeogenesis"/>
    <property type="evidence" value="ECO:0007669"/>
    <property type="project" value="UniProtKB-UniRule"/>
</dbReference>
<reference evidence="14" key="1">
    <citation type="journal article" date="2021" name="PeerJ">
        <title>Extensive microbial diversity within the chicken gut microbiome revealed by metagenomics and culture.</title>
        <authorList>
            <person name="Gilroy R."/>
            <person name="Ravi A."/>
            <person name="Getino M."/>
            <person name="Pursley I."/>
            <person name="Horton D.L."/>
            <person name="Alikhan N.F."/>
            <person name="Baker D."/>
            <person name="Gharbi K."/>
            <person name="Hall N."/>
            <person name="Watson M."/>
            <person name="Adriaenssens E.M."/>
            <person name="Foster-Nyarko E."/>
            <person name="Jarju S."/>
            <person name="Secka A."/>
            <person name="Antonio M."/>
            <person name="Oren A."/>
            <person name="Chaudhuri R.R."/>
            <person name="La Ragione R."/>
            <person name="Hildebrand F."/>
            <person name="Pallen M.J."/>
        </authorList>
    </citation>
    <scope>NUCLEOTIDE SEQUENCE</scope>
    <source>
        <strain evidence="14">ChiSjej1B19-8411</strain>
    </source>
</reference>
<gene>
    <name evidence="14" type="primary">sdaAB</name>
    <name evidence="14" type="ORF">IAA45_11885</name>
</gene>
<dbReference type="InterPro" id="IPR002912">
    <property type="entry name" value="ACT_dom"/>
</dbReference>
<evidence type="ECO:0000256" key="2">
    <source>
        <dbReference type="ARBA" id="ARBA00004742"/>
    </source>
</evidence>
<comment type="pathway">
    <text evidence="2 11">Carbohydrate biosynthesis; gluconeogenesis.</text>
</comment>
<comment type="similarity">
    <text evidence="3 11 12">Belongs to the iron-sulfur dependent L-serine dehydratase family.</text>
</comment>
<dbReference type="PANTHER" id="PTHR30182:SF12">
    <property type="entry name" value="L-SERINE DEHYDRATASE, BETA CHAIN-RELATED"/>
    <property type="match status" value="1"/>
</dbReference>
<name>A0A9D2B420_9FIRM</name>
<dbReference type="Pfam" id="PF01842">
    <property type="entry name" value="ACT"/>
    <property type="match status" value="1"/>
</dbReference>
<dbReference type="Gene3D" id="3.30.1330.90">
    <property type="entry name" value="D-3-phosphoglycerate dehydrogenase, domain 3"/>
    <property type="match status" value="1"/>
</dbReference>
<keyword evidence="4 11" id="KW-0312">Gluconeogenesis</keyword>
<evidence type="ECO:0000256" key="3">
    <source>
        <dbReference type="ARBA" id="ARBA00008636"/>
    </source>
</evidence>
<comment type="catalytic activity">
    <reaction evidence="10 11 12">
        <text>L-serine = pyruvate + NH4(+)</text>
        <dbReference type="Rhea" id="RHEA:19169"/>
        <dbReference type="ChEBI" id="CHEBI:15361"/>
        <dbReference type="ChEBI" id="CHEBI:28938"/>
        <dbReference type="ChEBI" id="CHEBI:33384"/>
        <dbReference type="EC" id="4.3.1.17"/>
    </reaction>
</comment>
<dbReference type="PROSITE" id="PS51671">
    <property type="entry name" value="ACT"/>
    <property type="match status" value="1"/>
</dbReference>
<dbReference type="GO" id="GO:0046872">
    <property type="term" value="F:metal ion binding"/>
    <property type="evidence" value="ECO:0007669"/>
    <property type="project" value="UniProtKB-UniRule"/>
</dbReference>
<keyword evidence="8 11" id="KW-0411">Iron-sulfur</keyword>
<dbReference type="Pfam" id="PF03315">
    <property type="entry name" value="SDH_beta"/>
    <property type="match status" value="1"/>
</dbReference>
<accession>A0A9D2B420</accession>
<protein>
    <recommendedName>
        <fullName evidence="11">L-serine deaminase</fullName>
    </recommendedName>
</protein>
<evidence type="ECO:0000313" key="15">
    <source>
        <dbReference type="Proteomes" id="UP000886817"/>
    </source>
</evidence>
<dbReference type="InterPro" id="IPR045865">
    <property type="entry name" value="ACT-like_dom_sf"/>
</dbReference>
<evidence type="ECO:0000256" key="12">
    <source>
        <dbReference type="RuleBase" id="RU366059"/>
    </source>
</evidence>
<evidence type="ECO:0000256" key="7">
    <source>
        <dbReference type="ARBA" id="ARBA00023004"/>
    </source>
</evidence>
<dbReference type="GO" id="GO:0051539">
    <property type="term" value="F:4 iron, 4 sulfur cluster binding"/>
    <property type="evidence" value="ECO:0007669"/>
    <property type="project" value="UniProtKB-UniRule"/>
</dbReference>
<organism evidence="14 15">
    <name type="scientific">Candidatus Blautia gallistercoris</name>
    <dbReference type="NCBI Taxonomy" id="2838490"/>
    <lineage>
        <taxon>Bacteria</taxon>
        <taxon>Bacillati</taxon>
        <taxon>Bacillota</taxon>
        <taxon>Clostridia</taxon>
        <taxon>Lachnospirales</taxon>
        <taxon>Lachnospiraceae</taxon>
        <taxon>Blautia</taxon>
    </lineage>
</organism>
<dbReference type="InterPro" id="IPR029009">
    <property type="entry name" value="ASB_dom_sf"/>
</dbReference>
<keyword evidence="7 11" id="KW-0408">Iron</keyword>
<dbReference type="Gene3D" id="3.30.70.260">
    <property type="match status" value="1"/>
</dbReference>
<evidence type="ECO:0000256" key="10">
    <source>
        <dbReference type="ARBA" id="ARBA00049406"/>
    </source>
</evidence>
<dbReference type="PANTHER" id="PTHR30182">
    <property type="entry name" value="L-SERINE DEHYDRATASE"/>
    <property type="match status" value="1"/>
</dbReference>
<dbReference type="PIRSF" id="PIRSF036692">
    <property type="entry name" value="SDH_B"/>
    <property type="match status" value="1"/>
</dbReference>
<dbReference type="InterPro" id="IPR004643">
    <property type="entry name" value="Fe-S_L-Ser_bsu"/>
</dbReference>
<dbReference type="InterPro" id="IPR005131">
    <property type="entry name" value="Ser_deHydtase_bsu"/>
</dbReference>
<evidence type="ECO:0000256" key="4">
    <source>
        <dbReference type="ARBA" id="ARBA00022432"/>
    </source>
</evidence>
<keyword evidence="6 11" id="KW-0479">Metal-binding</keyword>
<comment type="caution">
    <text evidence="14">The sequence shown here is derived from an EMBL/GenBank/DDBJ whole genome shotgun (WGS) entry which is preliminary data.</text>
</comment>
<evidence type="ECO:0000256" key="11">
    <source>
        <dbReference type="PIRNR" id="PIRNR036692"/>
    </source>
</evidence>